<dbReference type="EMBL" id="VOBQ01000007">
    <property type="protein sequence ID" value="TWO71607.1"/>
    <property type="molecule type" value="Genomic_DNA"/>
</dbReference>
<evidence type="ECO:0000256" key="2">
    <source>
        <dbReference type="SAM" id="SignalP"/>
    </source>
</evidence>
<evidence type="ECO:0000313" key="5">
    <source>
        <dbReference type="Proteomes" id="UP000318199"/>
    </source>
</evidence>
<comment type="caution">
    <text evidence="4">The sequence shown here is derived from an EMBL/GenBank/DDBJ whole genome shotgun (WGS) entry which is preliminary data.</text>
</comment>
<dbReference type="InterPro" id="IPR011990">
    <property type="entry name" value="TPR-like_helical_dom_sf"/>
</dbReference>
<protein>
    <submittedName>
        <fullName evidence="4">Tetratricopeptide repeat protein</fullName>
    </submittedName>
</protein>
<dbReference type="Pfam" id="PF13283">
    <property type="entry name" value="NfrA_C"/>
    <property type="match status" value="1"/>
</dbReference>
<organism evidence="4 5">
    <name type="scientific">Caenimonas sedimenti</name>
    <dbReference type="NCBI Taxonomy" id="2596921"/>
    <lineage>
        <taxon>Bacteria</taxon>
        <taxon>Pseudomonadati</taxon>
        <taxon>Pseudomonadota</taxon>
        <taxon>Betaproteobacteria</taxon>
        <taxon>Burkholderiales</taxon>
        <taxon>Comamonadaceae</taxon>
        <taxon>Caenimonas</taxon>
    </lineage>
</organism>
<keyword evidence="1" id="KW-0802">TPR repeat</keyword>
<dbReference type="Gene3D" id="1.25.40.10">
    <property type="entry name" value="Tetratricopeptide repeat domain"/>
    <property type="match status" value="2"/>
</dbReference>
<evidence type="ECO:0000256" key="1">
    <source>
        <dbReference type="PROSITE-ProRule" id="PRU00339"/>
    </source>
</evidence>
<dbReference type="AlphaFoldDB" id="A0A562ZT79"/>
<feature type="domain" description="Bacteriophage N4 adsorption protein A C-terminal" evidence="3">
    <location>
        <begin position="537"/>
        <end position="700"/>
    </location>
</feature>
<dbReference type="InterPro" id="IPR025137">
    <property type="entry name" value="NfrA_C"/>
</dbReference>
<feature type="repeat" description="TPR" evidence="1">
    <location>
        <begin position="42"/>
        <end position="75"/>
    </location>
</feature>
<dbReference type="OrthoDB" id="7399085at2"/>
<dbReference type="Proteomes" id="UP000318199">
    <property type="component" value="Unassembled WGS sequence"/>
</dbReference>
<reference evidence="4 5" key="1">
    <citation type="submission" date="2019-07" db="EMBL/GenBank/DDBJ databases">
        <title>Caenimonas sedimenti sp. nov., isolated from activated sludge.</title>
        <authorList>
            <person name="Xu J."/>
        </authorList>
    </citation>
    <scope>NUCLEOTIDE SEQUENCE [LARGE SCALE GENOMIC DNA]</scope>
    <source>
        <strain evidence="4 5">HX-9-20</strain>
    </source>
</reference>
<keyword evidence="5" id="KW-1185">Reference proteome</keyword>
<dbReference type="Pfam" id="PF14559">
    <property type="entry name" value="TPR_19"/>
    <property type="match status" value="1"/>
</dbReference>
<name>A0A562ZT79_9BURK</name>
<dbReference type="PROSITE" id="PS50005">
    <property type="entry name" value="TPR"/>
    <property type="match status" value="1"/>
</dbReference>
<dbReference type="SMART" id="SM00028">
    <property type="entry name" value="TPR"/>
    <property type="match status" value="4"/>
</dbReference>
<keyword evidence="2" id="KW-0732">Signal</keyword>
<feature type="signal peptide" evidence="2">
    <location>
        <begin position="1"/>
        <end position="28"/>
    </location>
</feature>
<dbReference type="RefSeq" id="WP_145892789.1">
    <property type="nucleotide sequence ID" value="NZ_VOBQ01000007.1"/>
</dbReference>
<evidence type="ECO:0000259" key="3">
    <source>
        <dbReference type="Pfam" id="PF13283"/>
    </source>
</evidence>
<proteinExistence type="predicted"/>
<gene>
    <name evidence="4" type="ORF">FN976_09540</name>
</gene>
<accession>A0A562ZT79</accession>
<sequence length="706" mass="74472">MSPAQQKQRPIHLAIAGALAIFLCSAGAQTTAPAGRNPPPAAHAAADAGYKAFERKDYAAAVEHAQRAVQLAPDRRDYWLLLAQAQLAAGQMGGAQQSLDRAAQASGDDAALARARADFTRARAQASGAAMYQALQANDLTSAIAHGRLAVADAPENAGYRLALVHALVRAAQLAEAERVAGETLALLPDSAAPLALRGYARHQLGRTAEAAADLDRALQQRGLPPPSQRQIRLLAADLALSRGDGAKAAELLQPLQASDTEAAARRDLARARASSGGAPITVALPALDCANVVASQTCTVLAGSVPLMPGHAAAGAAYRALEQKDAQRALELAREATAASPGQRDWQLLRMNAALAAGQVEEAKQAAAAARALGDDMPGASRLDLAYFSTRVGDHQAARESFRQADAAGGLPPTSLLDAGYASMRARQDDEAVGYFKRAIDAVDSLQLKLEPQMVYDTRRAVAEISRKWGVLASLTMSNGGSAVPLFGSVGGPGGRKVTQAGVEAYWRPWGFRNGQFVELFARGFQTLHSEAGGLEGSDSFQGALGARWKPLSGHNAVLSLSRVFGPEVEGDWLAQAAYSLDLGTDLRVDVPSWWTTRISAEVGRYLEGQRNYALGSVMFGRSFLVGGSGRTVVYPHAVVAADYSSVESPKSAIGAGPGVSVRHWFREDKYTAPRSYVDMTLQYRARISGADRGDGVYFNTLLSY</sequence>
<dbReference type="SUPFAM" id="SSF48452">
    <property type="entry name" value="TPR-like"/>
    <property type="match status" value="3"/>
</dbReference>
<evidence type="ECO:0000313" key="4">
    <source>
        <dbReference type="EMBL" id="TWO71607.1"/>
    </source>
</evidence>
<dbReference type="InterPro" id="IPR019734">
    <property type="entry name" value="TPR_rpt"/>
</dbReference>
<feature type="chain" id="PRO_5022028472" evidence="2">
    <location>
        <begin position="29"/>
        <end position="706"/>
    </location>
</feature>